<dbReference type="Proteomes" id="UP001292079">
    <property type="component" value="Unassembled WGS sequence"/>
</dbReference>
<evidence type="ECO:0000313" key="2">
    <source>
        <dbReference type="Proteomes" id="UP001292079"/>
    </source>
</evidence>
<reference evidence="1" key="1">
    <citation type="submission" date="2022-04" db="EMBL/GenBank/DDBJ databases">
        <authorList>
            <person name="Xu L."/>
            <person name="Lv Z."/>
        </authorList>
    </citation>
    <scope>NUCLEOTIDE SEQUENCE</scope>
    <source>
        <strain evidence="1">LV_2022a</strain>
    </source>
</reference>
<organism evidence="1 2">
    <name type="scientific">Schistosoma mekongi</name>
    <name type="common">Parasitic worm</name>
    <dbReference type="NCBI Taxonomy" id="38744"/>
    <lineage>
        <taxon>Eukaryota</taxon>
        <taxon>Metazoa</taxon>
        <taxon>Spiralia</taxon>
        <taxon>Lophotrochozoa</taxon>
        <taxon>Platyhelminthes</taxon>
        <taxon>Trematoda</taxon>
        <taxon>Digenea</taxon>
        <taxon>Strigeidida</taxon>
        <taxon>Schistosomatoidea</taxon>
        <taxon>Schistosomatidae</taxon>
        <taxon>Schistosoma</taxon>
    </lineage>
</organism>
<comment type="caution">
    <text evidence="1">The sequence shown here is derived from an EMBL/GenBank/DDBJ whole genome shotgun (WGS) entry which is preliminary data.</text>
</comment>
<accession>A0AAE2D5M6</accession>
<proteinExistence type="predicted"/>
<evidence type="ECO:0000313" key="1">
    <source>
        <dbReference type="EMBL" id="KAK4472373.1"/>
    </source>
</evidence>
<dbReference type="EMBL" id="JALJAT010000002">
    <property type="protein sequence ID" value="KAK4472373.1"/>
    <property type="molecule type" value="Genomic_DNA"/>
</dbReference>
<keyword evidence="2" id="KW-1185">Reference proteome</keyword>
<dbReference type="AlphaFoldDB" id="A0AAE2D5M6"/>
<name>A0AAE2D5M6_SCHME</name>
<protein>
    <submittedName>
        <fullName evidence="1">Uncharacterized protein</fullName>
    </submittedName>
</protein>
<sequence length="98" mass="11366">MISNIIYDNNNNFKHWKQLMNCRCCLQTKDENTGPSVTVLEENIEDGDILQEIGNAQYTLDFLRQVVQQSTSTGFISSFYLSSEQLFVMLMLRQLFTT</sequence>
<reference evidence="1" key="2">
    <citation type="journal article" date="2023" name="Infect Dis Poverty">
        <title>Chromosome-scale genome of the human blood fluke Schistosoma mekongi and its implications for public health.</title>
        <authorList>
            <person name="Zhou M."/>
            <person name="Xu L."/>
            <person name="Xu D."/>
            <person name="Chen W."/>
            <person name="Khan J."/>
            <person name="Hu Y."/>
            <person name="Huang H."/>
            <person name="Wei H."/>
            <person name="Zhang Y."/>
            <person name="Chusongsang P."/>
            <person name="Tanasarnprasert K."/>
            <person name="Hu X."/>
            <person name="Limpanont Y."/>
            <person name="Lv Z."/>
        </authorList>
    </citation>
    <scope>NUCLEOTIDE SEQUENCE</scope>
    <source>
        <strain evidence="1">LV_2022a</strain>
    </source>
</reference>
<gene>
    <name evidence="1" type="ORF">MN116_002669</name>
</gene>